<sequence>MNKSLLYKFLIGISFLMFFSCEEILLEKDISKEVEVLVAPVNNAKFFSTGVTFTWESVPYATKYQLQIAKPNFANPMQIVLDTMVTTTSFTQQLPIGDYEWRVRAVNSAYSTNYVSRLVSVVSDVDFQSNTVVLNTPANNLITKTALQSLSWQPIIGATTYQFQVYDGNNTVISDQTITDTGLNYTFLEGSYFWRVRASNGTQQTLYSSHAVLIDTIIPNTSVLTSPANASTTTNKDVSFQWSRIPISGSVEKDSIYIYTDNALTVLKLKNEASSPFTSILGFGTYYWFTKSFDQAGNMSTKSTVFSFTIN</sequence>
<accession>A0ABW6IA70</accession>
<gene>
    <name evidence="1" type="ORF">ACFX5F_15975</name>
</gene>
<name>A0ABW6IA70_9FLAO</name>
<organism evidence="1 2">
    <name type="scientific">Flavobacterium zhoui</name>
    <dbReference type="NCBI Taxonomy" id="3230414"/>
    <lineage>
        <taxon>Bacteria</taxon>
        <taxon>Pseudomonadati</taxon>
        <taxon>Bacteroidota</taxon>
        <taxon>Flavobacteriia</taxon>
        <taxon>Flavobacteriales</taxon>
        <taxon>Flavobacteriaceae</taxon>
        <taxon>Flavobacterium</taxon>
    </lineage>
</organism>
<dbReference type="SUPFAM" id="SSF49265">
    <property type="entry name" value="Fibronectin type III"/>
    <property type="match status" value="1"/>
</dbReference>
<protein>
    <recommendedName>
        <fullName evidence="3">Fibronectin type-III domain-containing protein</fullName>
    </recommendedName>
</protein>
<dbReference type="InterPro" id="IPR013783">
    <property type="entry name" value="Ig-like_fold"/>
</dbReference>
<dbReference type="Gene3D" id="2.60.40.10">
    <property type="entry name" value="Immunoglobulins"/>
    <property type="match status" value="3"/>
</dbReference>
<proteinExistence type="predicted"/>
<reference evidence="1 2" key="1">
    <citation type="submission" date="2024-06" db="EMBL/GenBank/DDBJ databases">
        <title>Flavobacterium spp. isolated from glacier.</title>
        <authorList>
            <person name="Han D."/>
        </authorList>
    </citation>
    <scope>NUCLEOTIDE SEQUENCE [LARGE SCALE GENOMIC DNA]</scope>
    <source>
        <strain evidence="1 2">ZS1P70</strain>
    </source>
</reference>
<evidence type="ECO:0000313" key="1">
    <source>
        <dbReference type="EMBL" id="MFE3872720.1"/>
    </source>
</evidence>
<keyword evidence="2" id="KW-1185">Reference proteome</keyword>
<dbReference type="InterPro" id="IPR036116">
    <property type="entry name" value="FN3_sf"/>
</dbReference>
<dbReference type="PROSITE" id="PS51257">
    <property type="entry name" value="PROKAR_LIPOPROTEIN"/>
    <property type="match status" value="1"/>
</dbReference>
<dbReference type="RefSeq" id="WP_379853025.1">
    <property type="nucleotide sequence ID" value="NZ_JBHZPY010000022.1"/>
</dbReference>
<evidence type="ECO:0008006" key="3">
    <source>
        <dbReference type="Google" id="ProtNLM"/>
    </source>
</evidence>
<comment type="caution">
    <text evidence="1">The sequence shown here is derived from an EMBL/GenBank/DDBJ whole genome shotgun (WGS) entry which is preliminary data.</text>
</comment>
<evidence type="ECO:0000313" key="2">
    <source>
        <dbReference type="Proteomes" id="UP001600107"/>
    </source>
</evidence>
<dbReference type="EMBL" id="JBHZPY010000022">
    <property type="protein sequence ID" value="MFE3872720.1"/>
    <property type="molecule type" value="Genomic_DNA"/>
</dbReference>
<dbReference type="Proteomes" id="UP001600107">
    <property type="component" value="Unassembled WGS sequence"/>
</dbReference>